<dbReference type="Pfam" id="PF12728">
    <property type="entry name" value="HTH_17"/>
    <property type="match status" value="1"/>
</dbReference>
<protein>
    <recommendedName>
        <fullName evidence="1">Helix-turn-helix domain-containing protein</fullName>
    </recommendedName>
</protein>
<sequence>MESQATDYLSTIQVANLLGVHQNTVLKWIREGRLPARRFGVKLWRILRSDVEKMGQGNG</sequence>
<dbReference type="InterPro" id="IPR041657">
    <property type="entry name" value="HTH_17"/>
</dbReference>
<dbReference type="AlphaFoldDB" id="A0A0F9NKP1"/>
<dbReference type="NCBIfam" id="TIGR01764">
    <property type="entry name" value="excise"/>
    <property type="match status" value="1"/>
</dbReference>
<comment type="caution">
    <text evidence="2">The sequence shown here is derived from an EMBL/GenBank/DDBJ whole genome shotgun (WGS) entry which is preliminary data.</text>
</comment>
<evidence type="ECO:0000259" key="1">
    <source>
        <dbReference type="Pfam" id="PF12728"/>
    </source>
</evidence>
<evidence type="ECO:0000313" key="2">
    <source>
        <dbReference type="EMBL" id="KKN18509.1"/>
    </source>
</evidence>
<dbReference type="InterPro" id="IPR010093">
    <property type="entry name" value="SinI_DNA-bd"/>
</dbReference>
<accession>A0A0F9NKP1</accession>
<dbReference type="EMBL" id="LAZR01003420">
    <property type="protein sequence ID" value="KKN18509.1"/>
    <property type="molecule type" value="Genomic_DNA"/>
</dbReference>
<feature type="domain" description="Helix-turn-helix" evidence="1">
    <location>
        <begin position="8"/>
        <end position="53"/>
    </location>
</feature>
<organism evidence="2">
    <name type="scientific">marine sediment metagenome</name>
    <dbReference type="NCBI Taxonomy" id="412755"/>
    <lineage>
        <taxon>unclassified sequences</taxon>
        <taxon>metagenomes</taxon>
        <taxon>ecological metagenomes</taxon>
    </lineage>
</organism>
<dbReference type="GO" id="GO:0003677">
    <property type="term" value="F:DNA binding"/>
    <property type="evidence" value="ECO:0007669"/>
    <property type="project" value="InterPro"/>
</dbReference>
<dbReference type="SUPFAM" id="SSF46955">
    <property type="entry name" value="Putative DNA-binding domain"/>
    <property type="match status" value="1"/>
</dbReference>
<name>A0A0F9NKP1_9ZZZZ</name>
<reference evidence="2" key="1">
    <citation type="journal article" date="2015" name="Nature">
        <title>Complex archaea that bridge the gap between prokaryotes and eukaryotes.</title>
        <authorList>
            <person name="Spang A."/>
            <person name="Saw J.H."/>
            <person name="Jorgensen S.L."/>
            <person name="Zaremba-Niedzwiedzka K."/>
            <person name="Martijn J."/>
            <person name="Lind A.E."/>
            <person name="van Eijk R."/>
            <person name="Schleper C."/>
            <person name="Guy L."/>
            <person name="Ettema T.J."/>
        </authorList>
    </citation>
    <scope>NUCLEOTIDE SEQUENCE</scope>
</reference>
<dbReference type="Gene3D" id="1.10.1660.10">
    <property type="match status" value="1"/>
</dbReference>
<dbReference type="InterPro" id="IPR009061">
    <property type="entry name" value="DNA-bd_dom_put_sf"/>
</dbReference>
<proteinExistence type="predicted"/>
<gene>
    <name evidence="2" type="ORF">LCGC14_0955050</name>
</gene>